<dbReference type="STRING" id="58117.SAMN05421833_10571"/>
<keyword evidence="4" id="KW-1185">Reference proteome</keyword>
<organism evidence="3 4">
    <name type="scientific">Microbispora rosea</name>
    <dbReference type="NCBI Taxonomy" id="58117"/>
    <lineage>
        <taxon>Bacteria</taxon>
        <taxon>Bacillati</taxon>
        <taxon>Actinomycetota</taxon>
        <taxon>Actinomycetes</taxon>
        <taxon>Streptosporangiales</taxon>
        <taxon>Streptosporangiaceae</taxon>
        <taxon>Microbispora</taxon>
    </lineage>
</organism>
<dbReference type="InterPro" id="IPR044122">
    <property type="entry name" value="UPF0261_N"/>
</dbReference>
<dbReference type="Proteomes" id="UP000186096">
    <property type="component" value="Unassembled WGS sequence"/>
</dbReference>
<dbReference type="InterPro" id="IPR051353">
    <property type="entry name" value="Tobamovirus_resist_UPF0261"/>
</dbReference>
<feature type="domain" description="UPF0261" evidence="1">
    <location>
        <begin position="3"/>
        <end position="177"/>
    </location>
</feature>
<dbReference type="InterPro" id="IPR056778">
    <property type="entry name" value="UPF0261_C"/>
</dbReference>
<name>A0A1N6X9K7_9ACTN</name>
<evidence type="ECO:0000259" key="1">
    <source>
        <dbReference type="Pfam" id="PF06792"/>
    </source>
</evidence>
<dbReference type="OrthoDB" id="9776369at2"/>
<dbReference type="Pfam" id="PF06792">
    <property type="entry name" value="UPF0261"/>
    <property type="match status" value="1"/>
</dbReference>
<evidence type="ECO:0000259" key="2">
    <source>
        <dbReference type="Pfam" id="PF23189"/>
    </source>
</evidence>
<dbReference type="CDD" id="cd15488">
    <property type="entry name" value="Tm-1-like"/>
    <property type="match status" value="1"/>
</dbReference>
<dbReference type="PANTHER" id="PTHR31862:SF1">
    <property type="entry name" value="UPF0261 DOMAIN PROTEIN (AFU_ORTHOLOGUE AFUA_1G10120)"/>
    <property type="match status" value="1"/>
</dbReference>
<protein>
    <submittedName>
        <fullName evidence="3">Uncharacterized protein, UPF0261 family</fullName>
    </submittedName>
</protein>
<gene>
    <name evidence="3" type="ORF">SAMN05421833_10571</name>
</gene>
<sequence>MATVVLLGTLDTKSEEYRWVRDQLNEAGCEVLLINVGTFAHGAELADIGADEVARAAGTELDLLRDARDRGAAMDAMATGAAVVVRRLFEEGRLDGLLAIGGSSGSSVAARALQALPVGVPKLLVSTMASGDVGPYVGDADVTLMYSVVDISGINRLSRAVLGNAAAAAAGMAQRYARVRDETGDERKLVGATMFGLTTPAVDEAREHLTGLGYEVLVFHATGSGGRAMEALAASGMLDGVLDLTTTELADDLVGGMLTAGPHRLEAAGRAGIPQVVSVGALDMVNFGPRETVPDRFADRKFLVHNPTVTLMRTTREEMAELGARIGDKLSRATGPVEVYLPLRGVSGIDVEGGPFADPDADAACFAALRDGLKDTGVPVHDVDAAINDPGFGRAAAEALHRLIGARRTGE</sequence>
<accession>A0A1N6X9K7</accession>
<evidence type="ECO:0000313" key="4">
    <source>
        <dbReference type="Proteomes" id="UP000186096"/>
    </source>
</evidence>
<dbReference type="PANTHER" id="PTHR31862">
    <property type="entry name" value="UPF0261 DOMAIN PROTEIN (AFU_ORTHOLOGUE AFUA_1G10120)"/>
    <property type="match status" value="1"/>
</dbReference>
<dbReference type="Gene3D" id="3.40.50.12020">
    <property type="entry name" value="Uncharacterised protein family UPF0261, NN domain"/>
    <property type="match status" value="1"/>
</dbReference>
<reference evidence="4" key="1">
    <citation type="submission" date="2017-01" db="EMBL/GenBank/DDBJ databases">
        <authorList>
            <person name="Varghese N."/>
            <person name="Submissions S."/>
        </authorList>
    </citation>
    <scope>NUCLEOTIDE SEQUENCE [LARGE SCALE GENOMIC DNA]</scope>
    <source>
        <strain evidence="4">ATCC 12950</strain>
    </source>
</reference>
<dbReference type="AlphaFoldDB" id="A0A1N6X9K7"/>
<dbReference type="EMBL" id="FTNI01000005">
    <property type="protein sequence ID" value="SIQ99044.1"/>
    <property type="molecule type" value="Genomic_DNA"/>
</dbReference>
<dbReference type="InterPro" id="IPR008322">
    <property type="entry name" value="UPF0261"/>
</dbReference>
<dbReference type="NCBIfam" id="NF002674">
    <property type="entry name" value="PRK02399.1-2"/>
    <property type="match status" value="1"/>
</dbReference>
<evidence type="ECO:0000313" key="3">
    <source>
        <dbReference type="EMBL" id="SIQ99044.1"/>
    </source>
</evidence>
<dbReference type="Gene3D" id="3.40.50.12030">
    <property type="entry name" value="Uncharacterised protein family UPF0261, NC domain"/>
    <property type="match status" value="1"/>
</dbReference>
<dbReference type="Pfam" id="PF23189">
    <property type="entry name" value="UPF0261_C"/>
    <property type="match status" value="1"/>
</dbReference>
<dbReference type="PIRSF" id="PIRSF033271">
    <property type="entry name" value="UCP033271"/>
    <property type="match status" value="1"/>
</dbReference>
<proteinExistence type="predicted"/>
<feature type="domain" description="UPF0261" evidence="2">
    <location>
        <begin position="187"/>
        <end position="403"/>
    </location>
</feature>
<dbReference type="RefSeq" id="WP_076434122.1">
    <property type="nucleotide sequence ID" value="NZ_FTNI01000005.1"/>
</dbReference>